<protein>
    <submittedName>
        <fullName evidence="2">Uncharacterized protein DUF1801</fullName>
    </submittedName>
</protein>
<proteinExistence type="predicted"/>
<feature type="domain" description="YdhG-like" evidence="1">
    <location>
        <begin position="25"/>
        <end position="130"/>
    </location>
</feature>
<dbReference type="Pfam" id="PF08818">
    <property type="entry name" value="DUF1801"/>
    <property type="match status" value="1"/>
</dbReference>
<sequence length="144" mass="16020">MAKNKTAYSTAPVGSFLETLTDEQKRADSEALIDLMEAATGERAQLFGTNIIGFGKYAYTYASGHAGEAPLAAFSPRKNAFSLYVYTGREEHRYLLSNLGKFKMGKACIYVKQLSDIHIDSLETLIQETIKFLSSTYIRVKSEK</sequence>
<dbReference type="OrthoDB" id="5951444at2"/>
<dbReference type="SUPFAM" id="SSF159888">
    <property type="entry name" value="YdhG-like"/>
    <property type="match status" value="1"/>
</dbReference>
<comment type="caution">
    <text evidence="2">The sequence shown here is derived from an EMBL/GenBank/DDBJ whole genome shotgun (WGS) entry which is preliminary data.</text>
</comment>
<accession>A0A4R7CU18</accession>
<dbReference type="EMBL" id="SNZV01000007">
    <property type="protein sequence ID" value="TDS11923.1"/>
    <property type="molecule type" value="Genomic_DNA"/>
</dbReference>
<dbReference type="Proteomes" id="UP000294752">
    <property type="component" value="Unassembled WGS sequence"/>
</dbReference>
<organism evidence="2 3">
    <name type="scientific">Sphingobacterium paludis</name>
    <dbReference type="NCBI Taxonomy" id="1476465"/>
    <lineage>
        <taxon>Bacteria</taxon>
        <taxon>Pseudomonadati</taxon>
        <taxon>Bacteroidota</taxon>
        <taxon>Sphingobacteriia</taxon>
        <taxon>Sphingobacteriales</taxon>
        <taxon>Sphingobacteriaceae</taxon>
        <taxon>Sphingobacterium</taxon>
    </lineage>
</organism>
<reference evidence="2 3" key="1">
    <citation type="submission" date="2019-03" db="EMBL/GenBank/DDBJ databases">
        <title>Genomic Encyclopedia of Type Strains, Phase III (KMG-III): the genomes of soil and plant-associated and newly described type strains.</title>
        <authorList>
            <person name="Whitman W."/>
        </authorList>
    </citation>
    <scope>NUCLEOTIDE SEQUENCE [LARGE SCALE GENOMIC DNA]</scope>
    <source>
        <strain evidence="2 3">CGMCC 1.12801</strain>
    </source>
</reference>
<evidence type="ECO:0000259" key="1">
    <source>
        <dbReference type="Pfam" id="PF08818"/>
    </source>
</evidence>
<keyword evidence="3" id="KW-1185">Reference proteome</keyword>
<gene>
    <name evidence="2" type="ORF">B0I21_107275</name>
</gene>
<evidence type="ECO:0000313" key="2">
    <source>
        <dbReference type="EMBL" id="TDS11923.1"/>
    </source>
</evidence>
<evidence type="ECO:0000313" key="3">
    <source>
        <dbReference type="Proteomes" id="UP000294752"/>
    </source>
</evidence>
<dbReference type="RefSeq" id="WP_133641362.1">
    <property type="nucleotide sequence ID" value="NZ_SNZV01000007.1"/>
</dbReference>
<dbReference type="InterPro" id="IPR014922">
    <property type="entry name" value="YdhG-like"/>
</dbReference>
<dbReference type="AlphaFoldDB" id="A0A4R7CU18"/>
<name>A0A4R7CU18_9SPHI</name>